<comment type="caution">
    <text evidence="1">The sequence shown here is derived from an EMBL/GenBank/DDBJ whole genome shotgun (WGS) entry which is preliminary data.</text>
</comment>
<reference evidence="1 2" key="2">
    <citation type="journal article" date="2022" name="Mol. Ecol. Resour.">
        <title>The genomes of chicory, endive, great burdock and yacon provide insights into Asteraceae paleo-polyploidization history and plant inulin production.</title>
        <authorList>
            <person name="Fan W."/>
            <person name="Wang S."/>
            <person name="Wang H."/>
            <person name="Wang A."/>
            <person name="Jiang F."/>
            <person name="Liu H."/>
            <person name="Zhao H."/>
            <person name="Xu D."/>
            <person name="Zhang Y."/>
        </authorList>
    </citation>
    <scope>NUCLEOTIDE SEQUENCE [LARGE SCALE GENOMIC DNA]</scope>
    <source>
        <strain evidence="2">cv. Niubang</strain>
    </source>
</reference>
<proteinExistence type="predicted"/>
<evidence type="ECO:0000313" key="2">
    <source>
        <dbReference type="Proteomes" id="UP001055879"/>
    </source>
</evidence>
<sequence length="131" mass="15454">MHDLIQEMGHYIVRGENPKSPEKHNRVWQREDVKICAMDATQENDRIEALQLEWEYLKELPDSFPYVVENMTKLRLISCYCYQATSFSRKFQATKLCCLELRDSLIEQLWEGYKHLPNLKSSTIHASGKCN</sequence>
<protein>
    <submittedName>
        <fullName evidence="1">Uncharacterized protein</fullName>
    </submittedName>
</protein>
<name>A0ACB9CHH8_ARCLA</name>
<dbReference type="Proteomes" id="UP001055879">
    <property type="component" value="Linkage Group LG04"/>
</dbReference>
<gene>
    <name evidence="1" type="ORF">L6452_13183</name>
</gene>
<keyword evidence="2" id="KW-1185">Reference proteome</keyword>
<evidence type="ECO:0000313" key="1">
    <source>
        <dbReference type="EMBL" id="KAI3733729.1"/>
    </source>
</evidence>
<organism evidence="1 2">
    <name type="scientific">Arctium lappa</name>
    <name type="common">Greater burdock</name>
    <name type="synonym">Lappa major</name>
    <dbReference type="NCBI Taxonomy" id="4217"/>
    <lineage>
        <taxon>Eukaryota</taxon>
        <taxon>Viridiplantae</taxon>
        <taxon>Streptophyta</taxon>
        <taxon>Embryophyta</taxon>
        <taxon>Tracheophyta</taxon>
        <taxon>Spermatophyta</taxon>
        <taxon>Magnoliopsida</taxon>
        <taxon>eudicotyledons</taxon>
        <taxon>Gunneridae</taxon>
        <taxon>Pentapetalae</taxon>
        <taxon>asterids</taxon>
        <taxon>campanulids</taxon>
        <taxon>Asterales</taxon>
        <taxon>Asteraceae</taxon>
        <taxon>Carduoideae</taxon>
        <taxon>Cardueae</taxon>
        <taxon>Arctiinae</taxon>
        <taxon>Arctium</taxon>
    </lineage>
</organism>
<dbReference type="EMBL" id="CM042050">
    <property type="protein sequence ID" value="KAI3733729.1"/>
    <property type="molecule type" value="Genomic_DNA"/>
</dbReference>
<accession>A0ACB9CHH8</accession>
<reference evidence="2" key="1">
    <citation type="journal article" date="2022" name="Mol. Ecol. Resour.">
        <title>The genomes of chicory, endive, great burdock and yacon provide insights into Asteraceae palaeo-polyploidization history and plant inulin production.</title>
        <authorList>
            <person name="Fan W."/>
            <person name="Wang S."/>
            <person name="Wang H."/>
            <person name="Wang A."/>
            <person name="Jiang F."/>
            <person name="Liu H."/>
            <person name="Zhao H."/>
            <person name="Xu D."/>
            <person name="Zhang Y."/>
        </authorList>
    </citation>
    <scope>NUCLEOTIDE SEQUENCE [LARGE SCALE GENOMIC DNA]</scope>
    <source>
        <strain evidence="2">cv. Niubang</strain>
    </source>
</reference>